<sequence>MPFARPSLADLIARNAADIEAALPGADARLRRSNLAVLARMHAGAVHGIYGYLDWLARQIMIDTAETVFLDRYAGIWGVLRVPASFAAGTVSVTGTSGVVVPAGSQLQRSDGVGYTTTGDSTIVAGAADVPVAAISAGIAGNADAGTRMAFIAPLAGVNTAAVVAAGGLTQGADRETDAALRGRVLARVQRPPMGGAKSDYEAWALQVAGVTRAWVYPLENGPGSVVVRFVRDNDADLIPDAAEVSAVQHYIDDLRPVTANVSVQAPTAAPLNLTIQLTPNTAAVRAAVTAELADVVRREAMPGGTLLLSHLREAISVAAGEINNVLSTPTADVTHAPGQMPVLGTITWA</sequence>
<dbReference type="Pfam" id="PF26079">
    <property type="entry name" value="Baseplate_J_C"/>
    <property type="match status" value="1"/>
</dbReference>
<dbReference type="InterPro" id="IPR006949">
    <property type="entry name" value="Barrel_Baseplate_J-like"/>
</dbReference>
<evidence type="ECO:0000313" key="6">
    <source>
        <dbReference type="Proteomes" id="UP001152766"/>
    </source>
</evidence>
<protein>
    <submittedName>
        <fullName evidence="5">Baseplate J/gp47 family protein</fullName>
    </submittedName>
</protein>
<feature type="domain" description="Baseplate J-like central" evidence="3">
    <location>
        <begin position="194"/>
        <end position="266"/>
    </location>
</feature>
<proteinExistence type="inferred from homology"/>
<evidence type="ECO:0000259" key="4">
    <source>
        <dbReference type="Pfam" id="PF26079"/>
    </source>
</evidence>
<comment type="caution">
    <text evidence="5">The sequence shown here is derived from an EMBL/GenBank/DDBJ whole genome shotgun (WGS) entry which is preliminary data.</text>
</comment>
<dbReference type="Proteomes" id="UP001152766">
    <property type="component" value="Unassembled WGS sequence"/>
</dbReference>
<dbReference type="InterPro" id="IPR052399">
    <property type="entry name" value="Phage_Baseplate_Assmbl_Protein"/>
</dbReference>
<evidence type="ECO:0000259" key="3">
    <source>
        <dbReference type="Pfam" id="PF26078"/>
    </source>
</evidence>
<reference evidence="5" key="1">
    <citation type="submission" date="2019-02" db="EMBL/GenBank/DDBJ databases">
        <title>Draft genome of the type strain Pelomonas aquatica CCUG 52575T.</title>
        <authorList>
            <person name="Gomila M."/>
            <person name="Lalucat J."/>
        </authorList>
    </citation>
    <scope>NUCLEOTIDE SEQUENCE</scope>
    <source>
        <strain evidence="5">CCUG 52575</strain>
    </source>
</reference>
<dbReference type="InterPro" id="IPR058531">
    <property type="entry name" value="Baseplate_J_M"/>
</dbReference>
<evidence type="ECO:0000256" key="1">
    <source>
        <dbReference type="ARBA" id="ARBA00038087"/>
    </source>
</evidence>
<gene>
    <name evidence="5" type="ORF">EXJ73_02425</name>
</gene>
<dbReference type="AlphaFoldDB" id="A0A9X4R3R3"/>
<feature type="domain" description="Baseplate protein J-like barrel" evidence="2">
    <location>
        <begin position="90"/>
        <end position="165"/>
    </location>
</feature>
<dbReference type="PANTHER" id="PTHR37829">
    <property type="entry name" value="PHAGE-LIKE ELEMENT PBSX PROTEIN XKDT"/>
    <property type="match status" value="1"/>
</dbReference>
<evidence type="ECO:0000259" key="2">
    <source>
        <dbReference type="Pfam" id="PF04865"/>
    </source>
</evidence>
<organism evidence="5 6">
    <name type="scientific">Pelomonas aquatica</name>
    <dbReference type="NCBI Taxonomy" id="431058"/>
    <lineage>
        <taxon>Bacteria</taxon>
        <taxon>Pseudomonadati</taxon>
        <taxon>Pseudomonadota</taxon>
        <taxon>Betaproteobacteria</taxon>
        <taxon>Burkholderiales</taxon>
        <taxon>Sphaerotilaceae</taxon>
        <taxon>Roseateles</taxon>
    </lineage>
</organism>
<name>A0A9X4R3R3_9BURK</name>
<dbReference type="PANTHER" id="PTHR37829:SF3">
    <property type="entry name" value="PROTEIN JAYE-RELATED"/>
    <property type="match status" value="1"/>
</dbReference>
<dbReference type="EMBL" id="SGUG01000003">
    <property type="protein sequence ID" value="MDG0861329.1"/>
    <property type="molecule type" value="Genomic_DNA"/>
</dbReference>
<dbReference type="Pfam" id="PF26078">
    <property type="entry name" value="Baseplate_J_M"/>
    <property type="match status" value="1"/>
</dbReference>
<keyword evidence="6" id="KW-1185">Reference proteome</keyword>
<dbReference type="InterPro" id="IPR058530">
    <property type="entry name" value="Baseplate_J-like_C"/>
</dbReference>
<feature type="domain" description="Baseplate J-like C-terminal" evidence="4">
    <location>
        <begin position="273"/>
        <end position="349"/>
    </location>
</feature>
<dbReference type="Pfam" id="PF04865">
    <property type="entry name" value="Baseplate_J"/>
    <property type="match status" value="1"/>
</dbReference>
<evidence type="ECO:0000313" key="5">
    <source>
        <dbReference type="EMBL" id="MDG0861329.1"/>
    </source>
</evidence>
<accession>A0A9X4R3R3</accession>
<dbReference type="RefSeq" id="WP_268147071.1">
    <property type="nucleotide sequence ID" value="NZ_JAPPUW010000002.1"/>
</dbReference>
<comment type="similarity">
    <text evidence="1">Belongs to the Mu gp47/PBSX XkdT family.</text>
</comment>